<evidence type="ECO:0000313" key="3">
    <source>
        <dbReference type="EMBL" id="MBA0085414.1"/>
    </source>
</evidence>
<evidence type="ECO:0000256" key="1">
    <source>
        <dbReference type="SAM" id="SignalP"/>
    </source>
</evidence>
<reference evidence="3" key="1">
    <citation type="submission" date="2020-06" db="EMBL/GenBank/DDBJ databases">
        <title>Legume-microbial interactions unlock mineral nutrients during tropical forest succession.</title>
        <authorList>
            <person name="Epihov D.Z."/>
        </authorList>
    </citation>
    <scope>NUCLEOTIDE SEQUENCE [LARGE SCALE GENOMIC DNA]</scope>
    <source>
        <strain evidence="3">Pan2503</strain>
    </source>
</reference>
<keyword evidence="4" id="KW-1185">Reference proteome</keyword>
<dbReference type="EMBL" id="JACDQQ010001013">
    <property type="protein sequence ID" value="MBA0085414.1"/>
    <property type="molecule type" value="Genomic_DNA"/>
</dbReference>
<dbReference type="AlphaFoldDB" id="A0A7V8NQ19"/>
<dbReference type="Pfam" id="PF07583">
    <property type="entry name" value="PSCyt2"/>
    <property type="match status" value="1"/>
</dbReference>
<accession>A0A7V8NQ19</accession>
<evidence type="ECO:0000259" key="2">
    <source>
        <dbReference type="Pfam" id="PF07583"/>
    </source>
</evidence>
<feature type="signal peptide" evidence="1">
    <location>
        <begin position="1"/>
        <end position="17"/>
    </location>
</feature>
<dbReference type="InterPro" id="IPR011444">
    <property type="entry name" value="DUF1549"/>
</dbReference>
<proteinExistence type="predicted"/>
<dbReference type="Proteomes" id="UP000567293">
    <property type="component" value="Unassembled WGS sequence"/>
</dbReference>
<sequence>MKTIGTLLVFGCVVAVAAENDSTAANQWTQPSAQGHWAYQPVGRPQTPQVQNKDWVRSPIDALVLARMEAKGVKPSKDANRAALIRRATLDAWGMIPTPEQVKAFVEDRSADAYEKLVDRLLASPH</sequence>
<gene>
    <name evidence="3" type="ORF">HRJ53_10490</name>
</gene>
<organism evidence="3 4">
    <name type="scientific">Candidatus Acidiferrum panamense</name>
    <dbReference type="NCBI Taxonomy" id="2741543"/>
    <lineage>
        <taxon>Bacteria</taxon>
        <taxon>Pseudomonadati</taxon>
        <taxon>Acidobacteriota</taxon>
        <taxon>Terriglobia</taxon>
        <taxon>Candidatus Acidiferrales</taxon>
        <taxon>Candidatus Acidiferrum</taxon>
    </lineage>
</organism>
<dbReference type="PANTHER" id="PTHR35889">
    <property type="entry name" value="CYCLOINULO-OLIGOSACCHARIDE FRUCTANOTRANSFERASE-RELATED"/>
    <property type="match status" value="1"/>
</dbReference>
<feature type="chain" id="PRO_5030798197" evidence="1">
    <location>
        <begin position="18"/>
        <end position="126"/>
    </location>
</feature>
<evidence type="ECO:0000313" key="4">
    <source>
        <dbReference type="Proteomes" id="UP000567293"/>
    </source>
</evidence>
<keyword evidence="1" id="KW-0732">Signal</keyword>
<feature type="non-terminal residue" evidence="3">
    <location>
        <position position="126"/>
    </location>
</feature>
<feature type="domain" description="DUF1549" evidence="2">
    <location>
        <begin position="59"/>
        <end position="126"/>
    </location>
</feature>
<name>A0A7V8NQ19_9BACT</name>
<protein>
    <submittedName>
        <fullName evidence="3">DUF1549 domain-containing protein</fullName>
    </submittedName>
</protein>
<dbReference type="PANTHER" id="PTHR35889:SF3">
    <property type="entry name" value="F-BOX DOMAIN-CONTAINING PROTEIN"/>
    <property type="match status" value="1"/>
</dbReference>
<comment type="caution">
    <text evidence="3">The sequence shown here is derived from an EMBL/GenBank/DDBJ whole genome shotgun (WGS) entry which is preliminary data.</text>
</comment>